<comment type="subcellular location">
    <subcellularLocation>
        <location evidence="1">Membrane</location>
        <topology evidence="1">Multi-pass membrane protein</topology>
    </subcellularLocation>
</comment>
<keyword evidence="9 10" id="KW-0472">Membrane</keyword>
<feature type="transmembrane region" description="Helical" evidence="10">
    <location>
        <begin position="115"/>
        <end position="136"/>
    </location>
</feature>
<evidence type="ECO:0000256" key="6">
    <source>
        <dbReference type="ARBA" id="ARBA00022982"/>
    </source>
</evidence>
<feature type="non-terminal residue" evidence="13">
    <location>
        <position position="348"/>
    </location>
</feature>
<feature type="domain" description="Cytochrome b/b6 N-terminal region profile" evidence="11">
    <location>
        <begin position="1"/>
        <end position="147"/>
    </location>
</feature>
<dbReference type="EMBL" id="UINC01070193">
    <property type="protein sequence ID" value="SVC04151.1"/>
    <property type="molecule type" value="Genomic_DNA"/>
</dbReference>
<evidence type="ECO:0000259" key="12">
    <source>
        <dbReference type="PROSITE" id="PS51003"/>
    </source>
</evidence>
<evidence type="ECO:0000256" key="7">
    <source>
        <dbReference type="ARBA" id="ARBA00022989"/>
    </source>
</evidence>
<keyword evidence="7 10" id="KW-1133">Transmembrane helix</keyword>
<keyword evidence="2" id="KW-0813">Transport</keyword>
<dbReference type="SUPFAM" id="SSF81648">
    <property type="entry name" value="a domain/subunit of cytochrome bc1 complex (Ubiquinol-cytochrome c reductase)"/>
    <property type="match status" value="1"/>
</dbReference>
<evidence type="ECO:0000256" key="10">
    <source>
        <dbReference type="SAM" id="Phobius"/>
    </source>
</evidence>
<feature type="transmembrane region" description="Helical" evidence="10">
    <location>
        <begin position="20"/>
        <end position="38"/>
    </location>
</feature>
<feature type="domain" description="Cytochrome b/b6 C-terminal region profile" evidence="12">
    <location>
        <begin position="153"/>
        <end position="284"/>
    </location>
</feature>
<evidence type="ECO:0000313" key="13">
    <source>
        <dbReference type="EMBL" id="SVC04151.1"/>
    </source>
</evidence>
<feature type="transmembrane region" description="Helical" evidence="10">
    <location>
        <begin position="177"/>
        <end position="196"/>
    </location>
</feature>
<evidence type="ECO:0000256" key="8">
    <source>
        <dbReference type="ARBA" id="ARBA00023004"/>
    </source>
</evidence>
<dbReference type="InterPro" id="IPR027387">
    <property type="entry name" value="Cytb/b6-like_sf"/>
</dbReference>
<dbReference type="Gene3D" id="1.20.810.10">
    <property type="entry name" value="Cytochrome Bc1 Complex, Chain C"/>
    <property type="match status" value="1"/>
</dbReference>
<gene>
    <name evidence="13" type="ORF">METZ01_LOCUS257005</name>
</gene>
<proteinExistence type="predicted"/>
<dbReference type="InterPro" id="IPR005797">
    <property type="entry name" value="Cyt_b/b6_N"/>
</dbReference>
<dbReference type="Pfam" id="PF13631">
    <property type="entry name" value="Cytochrom_B_N_2"/>
    <property type="match status" value="1"/>
</dbReference>
<feature type="transmembrane region" description="Helical" evidence="10">
    <location>
        <begin position="264"/>
        <end position="284"/>
    </location>
</feature>
<evidence type="ECO:0000256" key="3">
    <source>
        <dbReference type="ARBA" id="ARBA00022617"/>
    </source>
</evidence>
<keyword evidence="3" id="KW-0349">Heme</keyword>
<dbReference type="Pfam" id="PF00032">
    <property type="entry name" value="Cytochrom_B_C"/>
    <property type="match status" value="1"/>
</dbReference>
<reference evidence="13" key="1">
    <citation type="submission" date="2018-05" db="EMBL/GenBank/DDBJ databases">
        <authorList>
            <person name="Lanie J.A."/>
            <person name="Ng W.-L."/>
            <person name="Kazmierczak K.M."/>
            <person name="Andrzejewski T.M."/>
            <person name="Davidsen T.M."/>
            <person name="Wayne K.J."/>
            <person name="Tettelin H."/>
            <person name="Glass J.I."/>
            <person name="Rusch D."/>
            <person name="Podicherti R."/>
            <person name="Tsui H.-C.T."/>
            <person name="Winkler M.E."/>
        </authorList>
    </citation>
    <scope>NUCLEOTIDE SEQUENCE</scope>
</reference>
<evidence type="ECO:0000256" key="5">
    <source>
        <dbReference type="ARBA" id="ARBA00022723"/>
    </source>
</evidence>
<dbReference type="GO" id="GO:0046872">
    <property type="term" value="F:metal ion binding"/>
    <property type="evidence" value="ECO:0007669"/>
    <property type="project" value="UniProtKB-KW"/>
</dbReference>
<keyword evidence="5" id="KW-0479">Metal-binding</keyword>
<dbReference type="PROSITE" id="PS51003">
    <property type="entry name" value="CYTB_CTER"/>
    <property type="match status" value="1"/>
</dbReference>
<organism evidence="13">
    <name type="scientific">marine metagenome</name>
    <dbReference type="NCBI Taxonomy" id="408172"/>
    <lineage>
        <taxon>unclassified sequences</taxon>
        <taxon>metagenomes</taxon>
        <taxon>ecological metagenomes</taxon>
    </lineage>
</organism>
<evidence type="ECO:0000259" key="11">
    <source>
        <dbReference type="PROSITE" id="PS51002"/>
    </source>
</evidence>
<dbReference type="SUPFAM" id="SSF81342">
    <property type="entry name" value="Transmembrane di-heme cytochromes"/>
    <property type="match status" value="1"/>
</dbReference>
<evidence type="ECO:0000256" key="2">
    <source>
        <dbReference type="ARBA" id="ARBA00022448"/>
    </source>
</evidence>
<dbReference type="GO" id="GO:0022904">
    <property type="term" value="P:respiratory electron transport chain"/>
    <property type="evidence" value="ECO:0007669"/>
    <property type="project" value="InterPro"/>
</dbReference>
<keyword evidence="4 10" id="KW-0812">Transmembrane</keyword>
<evidence type="ECO:0000256" key="9">
    <source>
        <dbReference type="ARBA" id="ARBA00023136"/>
    </source>
</evidence>
<dbReference type="AlphaFoldDB" id="A0A382IZX0"/>
<keyword evidence="6" id="KW-0249">Electron transport</keyword>
<evidence type="ECO:0000256" key="4">
    <source>
        <dbReference type="ARBA" id="ARBA00022692"/>
    </source>
</evidence>
<dbReference type="InterPro" id="IPR005798">
    <property type="entry name" value="Cyt_b/b6_C"/>
</dbReference>
<dbReference type="PANTHER" id="PTHR19271:SF16">
    <property type="entry name" value="CYTOCHROME B"/>
    <property type="match status" value="1"/>
</dbReference>
<accession>A0A382IZX0</accession>
<sequence>MQNIISNVPLGLMMRDLHRLGAEFMVMVVLLHMLRTFLTGSYKKPRQFTWFTGGVLLLLTLFLSFSGYLLPWDQLSLWAVTIGASMAEATPVIGREVNLLVRGGPDFGVNGLLRFYLLHVFALPLIAFIFLGVHYYKVIIHGHSLPPKEEEVGVDTARKVPMDKRSYFLPDVLTKEIYWVVIWTALLILMVTVGNWHAPLEPHADSQVTPLHTTAPWYFLWLQGMLKLGDKVFWGVIVPGILVNFVFVMPYLEVGPSRRYIHRRIGLSVAAISIIVFSALTYMGTPYYAVSSSPDQEVVAALVPQTHPGPVRTAAYDDLVPGEYSSEAWNSAPTDSLREIMEIFDYEI</sequence>
<dbReference type="GO" id="GO:0009055">
    <property type="term" value="F:electron transfer activity"/>
    <property type="evidence" value="ECO:0007669"/>
    <property type="project" value="InterPro"/>
</dbReference>
<evidence type="ECO:0008006" key="14">
    <source>
        <dbReference type="Google" id="ProtNLM"/>
    </source>
</evidence>
<feature type="transmembrane region" description="Helical" evidence="10">
    <location>
        <begin position="50"/>
        <end position="69"/>
    </location>
</feature>
<dbReference type="InterPro" id="IPR016174">
    <property type="entry name" value="Di-haem_cyt_TM"/>
</dbReference>
<dbReference type="InterPro" id="IPR036150">
    <property type="entry name" value="Cyt_b/b6_C_sf"/>
</dbReference>
<keyword evidence="8" id="KW-0408">Iron</keyword>
<protein>
    <recommendedName>
        <fullName evidence="14">Cytochrome b/b6 N-terminal region profile domain-containing protein</fullName>
    </recommendedName>
</protein>
<dbReference type="GO" id="GO:0016491">
    <property type="term" value="F:oxidoreductase activity"/>
    <property type="evidence" value="ECO:0007669"/>
    <property type="project" value="InterPro"/>
</dbReference>
<feature type="transmembrane region" description="Helical" evidence="10">
    <location>
        <begin position="232"/>
        <end position="252"/>
    </location>
</feature>
<name>A0A382IZX0_9ZZZZ</name>
<dbReference type="GO" id="GO:0016020">
    <property type="term" value="C:membrane"/>
    <property type="evidence" value="ECO:0007669"/>
    <property type="project" value="UniProtKB-SubCell"/>
</dbReference>
<dbReference type="PROSITE" id="PS51002">
    <property type="entry name" value="CYTB_NTER"/>
    <property type="match status" value="1"/>
</dbReference>
<dbReference type="PANTHER" id="PTHR19271">
    <property type="entry name" value="CYTOCHROME B"/>
    <property type="match status" value="1"/>
</dbReference>
<evidence type="ECO:0000256" key="1">
    <source>
        <dbReference type="ARBA" id="ARBA00004141"/>
    </source>
</evidence>